<dbReference type="InterPro" id="IPR002223">
    <property type="entry name" value="Kunitz_BPTI"/>
</dbReference>
<dbReference type="InterPro" id="IPR050098">
    <property type="entry name" value="TFPI/VKTCI-like"/>
</dbReference>
<dbReference type="PANTHER" id="PTHR10083:SF328">
    <property type="entry name" value="TISSUE FACTOR PATHWAY INHIBITOR"/>
    <property type="match status" value="1"/>
</dbReference>
<reference evidence="7 8" key="1">
    <citation type="journal article" date="2018" name="Nat. Ecol. Evol.">
        <title>Genomic signatures of mitonuclear coevolution across populations of Tigriopus californicus.</title>
        <authorList>
            <person name="Barreto F.S."/>
            <person name="Watson E.T."/>
            <person name="Lima T.G."/>
            <person name="Willett C.S."/>
            <person name="Edmands S."/>
            <person name="Li W."/>
            <person name="Burton R.S."/>
        </authorList>
    </citation>
    <scope>NUCLEOTIDE SEQUENCE [LARGE SCALE GENOMIC DNA]</scope>
    <source>
        <strain evidence="7 8">San Diego</strain>
    </source>
</reference>
<feature type="signal peptide" evidence="5">
    <location>
        <begin position="1"/>
        <end position="21"/>
    </location>
</feature>
<dbReference type="FunFam" id="4.10.410.10:FF:000004">
    <property type="entry name" value="Tissue factor pathway inhibitor"/>
    <property type="match status" value="1"/>
</dbReference>
<dbReference type="PANTHER" id="PTHR10083">
    <property type="entry name" value="KUNITZ-TYPE PROTEASE INHIBITOR-RELATED"/>
    <property type="match status" value="1"/>
</dbReference>
<dbReference type="GO" id="GO:0004867">
    <property type="term" value="F:serine-type endopeptidase inhibitor activity"/>
    <property type="evidence" value="ECO:0007669"/>
    <property type="project" value="UniProtKB-KW"/>
</dbReference>
<dbReference type="SUPFAM" id="SSF57362">
    <property type="entry name" value="BPTI-like"/>
    <property type="match status" value="3"/>
</dbReference>
<dbReference type="SMART" id="SM00131">
    <property type="entry name" value="KU"/>
    <property type="match status" value="3"/>
</dbReference>
<organism evidence="7 8">
    <name type="scientific">Tigriopus californicus</name>
    <name type="common">Marine copepod</name>
    <dbReference type="NCBI Taxonomy" id="6832"/>
    <lineage>
        <taxon>Eukaryota</taxon>
        <taxon>Metazoa</taxon>
        <taxon>Ecdysozoa</taxon>
        <taxon>Arthropoda</taxon>
        <taxon>Crustacea</taxon>
        <taxon>Multicrustacea</taxon>
        <taxon>Hexanauplia</taxon>
        <taxon>Copepoda</taxon>
        <taxon>Harpacticoida</taxon>
        <taxon>Harpacticidae</taxon>
        <taxon>Tigriopus</taxon>
    </lineage>
</organism>
<dbReference type="InterPro" id="IPR036880">
    <property type="entry name" value="Kunitz_BPTI_sf"/>
</dbReference>
<dbReference type="CDD" id="cd22602">
    <property type="entry name" value="Kunitz_SmCI_2-like"/>
    <property type="match status" value="1"/>
</dbReference>
<evidence type="ECO:0000256" key="3">
    <source>
        <dbReference type="ARBA" id="ARBA00023157"/>
    </source>
</evidence>
<evidence type="ECO:0000256" key="1">
    <source>
        <dbReference type="ARBA" id="ARBA00022690"/>
    </source>
</evidence>
<dbReference type="Gene3D" id="2.60.40.200">
    <property type="entry name" value="Superoxide dismutase, copper/zinc binding domain"/>
    <property type="match status" value="2"/>
</dbReference>
<evidence type="ECO:0000259" key="6">
    <source>
        <dbReference type="PROSITE" id="PS50279"/>
    </source>
</evidence>
<keyword evidence="8" id="KW-1185">Reference proteome</keyword>
<gene>
    <name evidence="7" type="ORF">TCAL_04512</name>
</gene>
<dbReference type="GO" id="GO:0006801">
    <property type="term" value="P:superoxide metabolic process"/>
    <property type="evidence" value="ECO:0007669"/>
    <property type="project" value="InterPro"/>
</dbReference>
<keyword evidence="2" id="KW-0722">Serine protease inhibitor</keyword>
<accession>A0A553PBV5</accession>
<evidence type="ECO:0000313" key="8">
    <source>
        <dbReference type="Proteomes" id="UP000318571"/>
    </source>
</evidence>
<dbReference type="PRINTS" id="PR00759">
    <property type="entry name" value="BASICPTASE"/>
</dbReference>
<feature type="region of interest" description="Disordered" evidence="4">
    <location>
        <begin position="189"/>
        <end position="216"/>
    </location>
</feature>
<evidence type="ECO:0000313" key="7">
    <source>
        <dbReference type="EMBL" id="TRY75166.1"/>
    </source>
</evidence>
<feature type="domain" description="BPTI/Kunitz inhibitor" evidence="6">
    <location>
        <begin position="626"/>
        <end position="679"/>
    </location>
</feature>
<dbReference type="InterPro" id="IPR036423">
    <property type="entry name" value="SOD-like_Cu/Zn_dom_sf"/>
</dbReference>
<dbReference type="EMBL" id="VCGU01000005">
    <property type="protein sequence ID" value="TRY75166.1"/>
    <property type="molecule type" value="Genomic_DNA"/>
</dbReference>
<dbReference type="Proteomes" id="UP000318571">
    <property type="component" value="Chromosome 2"/>
</dbReference>
<evidence type="ECO:0000256" key="4">
    <source>
        <dbReference type="SAM" id="MobiDB-lite"/>
    </source>
</evidence>
<keyword evidence="3" id="KW-1015">Disulfide bond</keyword>
<keyword evidence="5" id="KW-0732">Signal</keyword>
<protein>
    <recommendedName>
        <fullName evidence="6">BPTI/Kunitz inhibitor domain-containing protein</fullName>
    </recommendedName>
</protein>
<dbReference type="PROSITE" id="PS00280">
    <property type="entry name" value="BPTI_KUNITZ_1"/>
    <property type="match status" value="3"/>
</dbReference>
<evidence type="ECO:0000256" key="2">
    <source>
        <dbReference type="ARBA" id="ARBA00022900"/>
    </source>
</evidence>
<proteinExistence type="predicted"/>
<dbReference type="Pfam" id="PF00080">
    <property type="entry name" value="Sod_Cu"/>
    <property type="match status" value="1"/>
</dbReference>
<dbReference type="CDD" id="cd00305">
    <property type="entry name" value="Cu-Zn_Superoxide_Dismutase"/>
    <property type="match status" value="1"/>
</dbReference>
<dbReference type="PRINTS" id="PR00068">
    <property type="entry name" value="CUZNDISMTASE"/>
</dbReference>
<evidence type="ECO:0000256" key="5">
    <source>
        <dbReference type="SAM" id="SignalP"/>
    </source>
</evidence>
<dbReference type="CDD" id="cd00109">
    <property type="entry name" value="Kunitz-type"/>
    <property type="match status" value="2"/>
</dbReference>
<dbReference type="Pfam" id="PF00014">
    <property type="entry name" value="Kunitz_BPTI"/>
    <property type="match status" value="4"/>
</dbReference>
<dbReference type="InterPro" id="IPR018152">
    <property type="entry name" value="SOD_Cu/Zn_BS"/>
</dbReference>
<dbReference type="GO" id="GO:0046872">
    <property type="term" value="F:metal ion binding"/>
    <property type="evidence" value="ECO:0007669"/>
    <property type="project" value="InterPro"/>
</dbReference>
<name>A0A553PBV5_TIGCA</name>
<dbReference type="PROSITE" id="PS00087">
    <property type="entry name" value="SOD_CU_ZN_1"/>
    <property type="match status" value="1"/>
</dbReference>
<feature type="domain" description="BPTI/Kunitz inhibitor" evidence="6">
    <location>
        <begin position="484"/>
        <end position="534"/>
    </location>
</feature>
<dbReference type="PROSITE" id="PS00332">
    <property type="entry name" value="SOD_CU_ZN_2"/>
    <property type="match status" value="1"/>
</dbReference>
<dbReference type="InterPro" id="IPR020901">
    <property type="entry name" value="Prtase_inh_Kunz-CS"/>
</dbReference>
<keyword evidence="1" id="KW-0646">Protease inhibitor</keyword>
<dbReference type="Gene3D" id="4.10.410.10">
    <property type="entry name" value="Pancreatic trypsin inhibitor Kunitz domain"/>
    <property type="match status" value="4"/>
</dbReference>
<dbReference type="InterPro" id="IPR001424">
    <property type="entry name" value="SOD_Cu_Zn_dom"/>
</dbReference>
<dbReference type="PROSITE" id="PS50279">
    <property type="entry name" value="BPTI_KUNITZ_2"/>
    <property type="match status" value="3"/>
</dbReference>
<dbReference type="STRING" id="6832.A0A553PBV5"/>
<feature type="chain" id="PRO_5022133872" description="BPTI/Kunitz inhibitor domain-containing protein" evidence="5">
    <location>
        <begin position="22"/>
        <end position="1556"/>
    </location>
</feature>
<dbReference type="SUPFAM" id="SSF49329">
    <property type="entry name" value="Cu,Zn superoxide dismutase-like"/>
    <property type="match status" value="1"/>
</dbReference>
<feature type="domain" description="BPTI/Kunitz inhibitor" evidence="6">
    <location>
        <begin position="849"/>
        <end position="902"/>
    </location>
</feature>
<comment type="caution">
    <text evidence="7">The sequence shown here is derived from an EMBL/GenBank/DDBJ whole genome shotgun (WGS) entry which is preliminary data.</text>
</comment>
<dbReference type="GO" id="GO:0005615">
    <property type="term" value="C:extracellular space"/>
    <property type="evidence" value="ECO:0007669"/>
    <property type="project" value="TreeGrafter"/>
</dbReference>
<sequence length="1556" mass="170694">MVGCKLGYVVLVFCVSLQAHARPQEGPISAPDKKTTSIPKVPDCVQDQVENTLFGQIWQEIASPSEETEDSQCSERFVVLIPSGEKLEELSKSSENGENAFENDEVLRHLTLFSHIFRVNEEEFNALNDGDSLLSLNGMVANVVQSAEGMTISNMPTTLECSTDCMKIYDLEGVLAVSPQDLEFSLAPRFGGIDKDNTSTNEDENEEQQGTGQPDSKIIFRTLELPTLTDTLRQALEKELSGSSLAKIWSQAQIDMNTNLKEWTNYIVVVPTDQSLDKLSHGPNMSDEKFRERILSTHLIVREGRIPESILDRLPEDRDIIKINMMGQNVVFYKEQDLNGETIIRVNGRKVIKIVRVDDVDLFQIEEPLFLGADLALLERDTNEAASPGAQQFQSVPQNVQGPVSSRPNPHLFTAFIPSLPPALSFAMRQLGASRAASIWTDVKTVAQTGNSAQLPWNVLKFLIRTNVFINRFVAKADREDDLCSLPAEIGPCRMIVGRLFHNPETGKCEPFVYGGCEGNENRFESLLECSETCVTDLKSKQEVRAQVCALPVYLHENLEPLLKSGCTEEKGMKFHFNEETGQCDEVEYEGCFGTDNLFDTPETLAKIEEQTMELLDQVSADDGLCDQPKYLEDPGLGACRAQLPKWAFEDGQCTPFFYNGCGGTENQFELEEDCLKKCANKREDKTLYIYVPSDNALEDLYDAVGVGQEAFTSDILLGRRFVLNSLSRNRCDSDQDVITSLNQEFTIQCNNYVTGFKSDNYEVFISETVEAITRDDLESAKIAQEETKIDQRSGLAPVPVAVDAPLPSPNGAVKNLLRSLDLGNFADKWEAYKKIEDLESQESNNILCTLPKNEGNCRDSVGMQTRFYYDVESGFCRRFSFGGCGGNVNNFQTYDDCVNFCGKFQGRVAMANFEGVGQDGNSINGTLIFTQKTPKSQVIAKGQINGLSNGAHQIFFYTEAFKDGTCDPSKVDIEDKSIKQEPQSIRSQDGTASVELEDSIISLFGDDPIIQNGIAIQVASDVDTVKEAILAENMAVCTNVKYESNRKSATVTVVSTSNPELADNLLTLTQDGPDAPVKVQGQLFGLTPGKHGFHIHQNGDTGDECKAAGGHFNPFTQNHGAPHVTERHVGDLGNIVSTGSLANVDKEDFLSTLYVGVDGVTDRAIVIHAGEDDLGLGGDKGSLSTGNAGARVGCGIIQADVKTLKASAKLYIGDNTSPVMISMEQKEVTQEVTLSIAAENLEAGSYGLFTIPDADCNSFEGLSRHEILVGEFSKEDSKGESIDFASNKVTLEGYPSLESSPVVLRAAGSNEILACAMVTYDDEQNVIVIVPPMVEDLSKGNLRCHLIFGAAPVAPNEEISAQTLCFQEVTLFQDENGTLVVNNIPADKMDHKDGASVFQITAPFWPTLTPGTMAAKPNVGSGNKNNGLVEVRPRTLTLPEVDETLRAEATEELKLSIFFNIWDQTLKTDLAKLVEQPGTTFTIITVDDESFLDLADKSGSDKREFPDQELLNRFILANQVVGEKIDTDTLTEEPLRVKTVGGFGLTISNKEGERA</sequence>